<dbReference type="STRING" id="1123029.SAMN02745172_01037"/>
<dbReference type="Gene3D" id="3.30.930.10">
    <property type="entry name" value="Bira Bifunctional Protein, Domain 2"/>
    <property type="match status" value="1"/>
</dbReference>
<feature type="binding site" evidence="2">
    <location>
        <position position="112"/>
    </location>
    <ligand>
        <name>L-histidine</name>
        <dbReference type="ChEBI" id="CHEBI:57595"/>
    </ligand>
</feature>
<dbReference type="Pfam" id="PF13393">
    <property type="entry name" value="tRNA-synt_His"/>
    <property type="match status" value="2"/>
</dbReference>
<evidence type="ECO:0000259" key="3">
    <source>
        <dbReference type="Pfam" id="PF13393"/>
    </source>
</evidence>
<feature type="binding site" evidence="2">
    <location>
        <position position="116"/>
    </location>
    <ligand>
        <name>L-histidine</name>
        <dbReference type="ChEBI" id="CHEBI:57595"/>
    </ligand>
</feature>
<dbReference type="EMBL" id="FRXO01000002">
    <property type="protein sequence ID" value="SHO62432.1"/>
    <property type="molecule type" value="Genomic_DNA"/>
</dbReference>
<feature type="binding site" evidence="2">
    <location>
        <begin position="72"/>
        <end position="74"/>
    </location>
    <ligand>
        <name>L-histidine</name>
        <dbReference type="ChEBI" id="CHEBI:57595"/>
    </ligand>
</feature>
<proteinExistence type="predicted"/>
<keyword evidence="5" id="KW-1185">Reference proteome</keyword>
<dbReference type="InterPro" id="IPR004516">
    <property type="entry name" value="HisRS/HisZ"/>
</dbReference>
<gene>
    <name evidence="4" type="ORF">SAMN02745172_01037</name>
</gene>
<name>A0A1M7ZC58_9HYPH</name>
<evidence type="ECO:0000313" key="4">
    <source>
        <dbReference type="EMBL" id="SHO62432.1"/>
    </source>
</evidence>
<dbReference type="PANTHER" id="PTHR43707:SF1">
    <property type="entry name" value="HISTIDINE--TRNA LIGASE, MITOCHONDRIAL-RELATED"/>
    <property type="match status" value="1"/>
</dbReference>
<dbReference type="GO" id="GO:0016757">
    <property type="term" value="F:glycosyltransferase activity"/>
    <property type="evidence" value="ECO:0007669"/>
    <property type="project" value="UniProtKB-KW"/>
</dbReference>
<keyword evidence="1" id="KW-0028">Amino-acid biosynthesis</keyword>
<evidence type="ECO:0000256" key="2">
    <source>
        <dbReference type="PIRSR" id="PIRSR001549-1"/>
    </source>
</evidence>
<dbReference type="GO" id="GO:0000105">
    <property type="term" value="P:L-histidine biosynthetic process"/>
    <property type="evidence" value="ECO:0007669"/>
    <property type="project" value="UniProtKB-KW"/>
</dbReference>
<feature type="domain" description="Class II Histidinyl-tRNA synthetase (HisRS)-like catalytic core" evidence="3">
    <location>
        <begin position="244"/>
        <end position="378"/>
    </location>
</feature>
<evidence type="ECO:0000313" key="5">
    <source>
        <dbReference type="Proteomes" id="UP000186406"/>
    </source>
</evidence>
<dbReference type="OrthoDB" id="9797914at2"/>
<dbReference type="SUPFAM" id="SSF55681">
    <property type="entry name" value="Class II aaRS and biotin synthetases"/>
    <property type="match status" value="1"/>
</dbReference>
<dbReference type="GO" id="GO:0005737">
    <property type="term" value="C:cytoplasm"/>
    <property type="evidence" value="ECO:0007669"/>
    <property type="project" value="InterPro"/>
</dbReference>
<dbReference type="GO" id="GO:0006427">
    <property type="term" value="P:histidyl-tRNA aminoacylation"/>
    <property type="evidence" value="ECO:0007669"/>
    <property type="project" value="TreeGrafter"/>
</dbReference>
<dbReference type="GO" id="GO:0004821">
    <property type="term" value="F:histidine-tRNA ligase activity"/>
    <property type="evidence" value="ECO:0007669"/>
    <property type="project" value="TreeGrafter"/>
</dbReference>
<protein>
    <submittedName>
        <fullName evidence="4">ATP phosphoribosyltransferase regulatory subunit</fullName>
    </submittedName>
</protein>
<feature type="binding site" evidence="2">
    <location>
        <position position="320"/>
    </location>
    <ligand>
        <name>L-histidine</name>
        <dbReference type="ChEBI" id="CHEBI:57595"/>
    </ligand>
</feature>
<feature type="domain" description="Class II Histidinyl-tRNA synthetase (HisRS)-like catalytic core" evidence="3">
    <location>
        <begin position="15"/>
        <end position="179"/>
    </location>
</feature>
<dbReference type="PANTHER" id="PTHR43707">
    <property type="entry name" value="HISTIDYL-TRNA SYNTHETASE"/>
    <property type="match status" value="1"/>
</dbReference>
<feature type="binding site" evidence="2">
    <location>
        <begin position="324"/>
        <end position="325"/>
    </location>
    <ligand>
        <name>L-histidine</name>
        <dbReference type="ChEBI" id="CHEBI:57595"/>
    </ligand>
</feature>
<dbReference type="InterPro" id="IPR041715">
    <property type="entry name" value="HisRS-like_core"/>
</dbReference>
<dbReference type="PIRSF" id="PIRSF001549">
    <property type="entry name" value="His-tRNA_synth"/>
    <property type="match status" value="1"/>
</dbReference>
<keyword evidence="1" id="KW-0368">Histidine biosynthesis</keyword>
<keyword evidence="4" id="KW-0808">Transferase</keyword>
<dbReference type="RefSeq" id="WP_073626304.1">
    <property type="nucleotide sequence ID" value="NZ_FRXO01000002.1"/>
</dbReference>
<dbReference type="NCBIfam" id="NF008953">
    <property type="entry name" value="PRK12295.1-6"/>
    <property type="match status" value="1"/>
</dbReference>
<dbReference type="Proteomes" id="UP000186406">
    <property type="component" value="Unassembled WGS sequence"/>
</dbReference>
<keyword evidence="4" id="KW-0328">Glycosyltransferase</keyword>
<sequence>MTPFEPALAPAPAVADRLEALKALLTSAGSRLVEPAVLQPAEMFLDLAGEDLRRRMFLTTGLAGEELCLRPDFTIPVCRMHLDGGAPERRAGYAYLGPIFRQRASGPAESLQAGVERLGETDREAADADVLALALEATRLLGIAEPEVRIGDEALFAAVVEALPLPVAWRRRLTAAFGDTPRVLAALDRLDGGGSDEAPVAGALAEADPDTARALVENMLSVAGLTPVGGRSPAEIADRLIEQATLAAGARLAPEAAAVLRRYLAITASADAVPERLGAFAAEVGINLAPAIESFARRSALAAERGVDPARLVFAAEFGRRLDYYTGFMFEIHDGRSVNRPRLNSQAVGGGRYDRLLRLMGAPDPVPAVGFSIWLDRIATPSAAEGTVR</sequence>
<reference evidence="4 5" key="1">
    <citation type="submission" date="2016-12" db="EMBL/GenBank/DDBJ databases">
        <authorList>
            <person name="Song W.-J."/>
            <person name="Kurnit D.M."/>
        </authorList>
    </citation>
    <scope>NUCLEOTIDE SEQUENCE [LARGE SCALE GENOMIC DNA]</scope>
    <source>
        <strain evidence="4 5">DSM 19599</strain>
    </source>
</reference>
<evidence type="ECO:0000256" key="1">
    <source>
        <dbReference type="ARBA" id="ARBA00023102"/>
    </source>
</evidence>
<dbReference type="AlphaFoldDB" id="A0A1M7ZC58"/>
<accession>A0A1M7ZC58</accession>
<organism evidence="4 5">
    <name type="scientific">Pseudoxanthobacter soli DSM 19599</name>
    <dbReference type="NCBI Taxonomy" id="1123029"/>
    <lineage>
        <taxon>Bacteria</taxon>
        <taxon>Pseudomonadati</taxon>
        <taxon>Pseudomonadota</taxon>
        <taxon>Alphaproteobacteria</taxon>
        <taxon>Hyphomicrobiales</taxon>
        <taxon>Segnochrobactraceae</taxon>
        <taxon>Pseudoxanthobacter</taxon>
    </lineage>
</organism>
<feature type="binding site" evidence="2">
    <location>
        <position position="101"/>
    </location>
    <ligand>
        <name>L-histidine</name>
        <dbReference type="ChEBI" id="CHEBI:57595"/>
    </ligand>
</feature>
<dbReference type="InterPro" id="IPR045864">
    <property type="entry name" value="aa-tRNA-synth_II/BPL/LPL"/>
</dbReference>